<dbReference type="AlphaFoldDB" id="S7NNV9"/>
<accession>S7NNV9</accession>
<dbReference type="InterPro" id="IPR001372">
    <property type="entry name" value="Dynein_light_chain_typ-1/2"/>
</dbReference>
<dbReference type="EMBL" id="KE164583">
    <property type="protein sequence ID" value="EPQ18881.1"/>
    <property type="molecule type" value="Genomic_DNA"/>
</dbReference>
<dbReference type="SUPFAM" id="SSF54648">
    <property type="entry name" value="DLC"/>
    <property type="match status" value="1"/>
</dbReference>
<gene>
    <name evidence="2" type="ORF">D623_10034103</name>
</gene>
<organism evidence="2 3">
    <name type="scientific">Myotis brandtii</name>
    <name type="common">Brandt's bat</name>
    <dbReference type="NCBI Taxonomy" id="109478"/>
    <lineage>
        <taxon>Eukaryota</taxon>
        <taxon>Metazoa</taxon>
        <taxon>Chordata</taxon>
        <taxon>Craniata</taxon>
        <taxon>Vertebrata</taxon>
        <taxon>Euteleostomi</taxon>
        <taxon>Mammalia</taxon>
        <taxon>Eutheria</taxon>
        <taxon>Laurasiatheria</taxon>
        <taxon>Chiroptera</taxon>
        <taxon>Yangochiroptera</taxon>
        <taxon>Vespertilionidae</taxon>
        <taxon>Myotis</taxon>
    </lineage>
</organism>
<proteinExistence type="predicted"/>
<feature type="region of interest" description="Disordered" evidence="1">
    <location>
        <begin position="1"/>
        <end position="22"/>
    </location>
</feature>
<sequence length="78" mass="8369">MASVAVASPAGSEPHQPLPQETFAVGQPCSTVTMCDHKAVIKNANMSGEMQQDSVECATRVLEKYNIEKDIAVHIRGD</sequence>
<dbReference type="Gene3D" id="3.30.740.10">
    <property type="entry name" value="Protein Inhibitor Of Neuronal Nitric Oxide Synthase"/>
    <property type="match status" value="1"/>
</dbReference>
<evidence type="ECO:0000256" key="1">
    <source>
        <dbReference type="SAM" id="MobiDB-lite"/>
    </source>
</evidence>
<dbReference type="Proteomes" id="UP000052978">
    <property type="component" value="Unassembled WGS sequence"/>
</dbReference>
<dbReference type="GO" id="GO:0007017">
    <property type="term" value="P:microtubule-based process"/>
    <property type="evidence" value="ECO:0007669"/>
    <property type="project" value="InterPro"/>
</dbReference>
<dbReference type="InterPro" id="IPR037177">
    <property type="entry name" value="DLC_sf"/>
</dbReference>
<dbReference type="Pfam" id="PF01221">
    <property type="entry name" value="Dynein_light"/>
    <property type="match status" value="1"/>
</dbReference>
<name>S7NNV9_MYOBR</name>
<evidence type="ECO:0000313" key="3">
    <source>
        <dbReference type="Proteomes" id="UP000052978"/>
    </source>
</evidence>
<evidence type="ECO:0000313" key="2">
    <source>
        <dbReference type="EMBL" id="EPQ18881.1"/>
    </source>
</evidence>
<keyword evidence="3" id="KW-1185">Reference proteome</keyword>
<dbReference type="GO" id="GO:0030286">
    <property type="term" value="C:dynein complex"/>
    <property type="evidence" value="ECO:0007669"/>
    <property type="project" value="InterPro"/>
</dbReference>
<protein>
    <submittedName>
        <fullName evidence="2">Dynein light chain 1, cytoplasmic</fullName>
    </submittedName>
</protein>
<reference evidence="2 3" key="1">
    <citation type="journal article" date="2013" name="Nat. Commun.">
        <title>Genome analysis reveals insights into physiology and longevity of the Brandt's bat Myotis brandtii.</title>
        <authorList>
            <person name="Seim I."/>
            <person name="Fang X."/>
            <person name="Xiong Z."/>
            <person name="Lobanov A.V."/>
            <person name="Huang Z."/>
            <person name="Ma S."/>
            <person name="Feng Y."/>
            <person name="Turanov A.A."/>
            <person name="Zhu Y."/>
            <person name="Lenz T.L."/>
            <person name="Gerashchenko M.V."/>
            <person name="Fan D."/>
            <person name="Hee Yim S."/>
            <person name="Yao X."/>
            <person name="Jordan D."/>
            <person name="Xiong Y."/>
            <person name="Ma Y."/>
            <person name="Lyapunov A.N."/>
            <person name="Chen G."/>
            <person name="Kulakova O.I."/>
            <person name="Sun Y."/>
            <person name="Lee S.G."/>
            <person name="Bronson R.T."/>
            <person name="Moskalev A.A."/>
            <person name="Sunyaev S.R."/>
            <person name="Zhang G."/>
            <person name="Krogh A."/>
            <person name="Wang J."/>
            <person name="Gladyshev V.N."/>
        </authorList>
    </citation>
    <scope>NUCLEOTIDE SEQUENCE [LARGE SCALE GENOMIC DNA]</scope>
</reference>